<feature type="domain" description="Flavodoxin-like" evidence="7">
    <location>
        <begin position="333"/>
        <end position="468"/>
    </location>
</feature>
<name>A0A1A7C902_9BURK</name>
<evidence type="ECO:0000259" key="8">
    <source>
        <dbReference type="PROSITE" id="PS51384"/>
    </source>
</evidence>
<evidence type="ECO:0000259" key="7">
    <source>
        <dbReference type="PROSITE" id="PS50902"/>
    </source>
</evidence>
<dbReference type="GO" id="GO:0050660">
    <property type="term" value="F:flavin adenine dinucleotide binding"/>
    <property type="evidence" value="ECO:0007669"/>
    <property type="project" value="TreeGrafter"/>
</dbReference>
<dbReference type="OrthoDB" id="9816402at2"/>
<accession>A0A1A7C902</accession>
<evidence type="ECO:0000256" key="1">
    <source>
        <dbReference type="ARBA" id="ARBA00001917"/>
    </source>
</evidence>
<keyword evidence="6" id="KW-0812">Transmembrane</keyword>
<keyword evidence="9" id="KW-0560">Oxidoreductase</keyword>
<dbReference type="InterPro" id="IPR017927">
    <property type="entry name" value="FAD-bd_FR_type"/>
</dbReference>
<keyword evidence="6" id="KW-0472">Membrane</keyword>
<keyword evidence="4" id="KW-0813">Transport</keyword>
<organism evidence="9 10">
    <name type="scientific">Janthinobacterium psychrotolerans</name>
    <dbReference type="NCBI Taxonomy" id="1747903"/>
    <lineage>
        <taxon>Bacteria</taxon>
        <taxon>Pseudomonadati</taxon>
        <taxon>Pseudomonadota</taxon>
        <taxon>Betaproteobacteria</taxon>
        <taxon>Burkholderiales</taxon>
        <taxon>Oxalobacteraceae</taxon>
        <taxon>Janthinobacterium</taxon>
    </lineage>
</organism>
<evidence type="ECO:0000313" key="9">
    <source>
        <dbReference type="EMBL" id="OBV41250.1"/>
    </source>
</evidence>
<proteinExistence type="predicted"/>
<dbReference type="PANTHER" id="PTHR19384:SF128">
    <property type="entry name" value="NADPH OXIDOREDUCTASE A"/>
    <property type="match status" value="1"/>
</dbReference>
<sequence>MLRQIHSLAGLISALLVMLIGLTGAVLSINPALERLATSVPAGVSVAELAGRVARHYPGAEQIQRTASGTIIVYYSAGDVSGVDRVDPTSGMAIAPYAPPAYARWFKELHRSLFLDTPGSAAVGITALLMLMLSVSGIFLLLKRVGGWRQLARPLHGNRSQRWHAAVARFAVAGLLLSAVTGSYMSAATFTLIADGSQDEPDIPATTSGGTPLPAARLPALLATSLADLRELSFPLAGDSSAVYTLRTRQGDAYVDQSSGALLAFRAHSNVREAFELIYQLHTGEGLWWLGLALGLSALGAPWLAVTGIAVWWQRQRAKPRIANNAAPASADSVILVGSENNSTWGFARALHDALRQAGQRVHTAPMNQFSSRHGAARQVFILTATYGDGDAPASARHFLANLAGISPNQAASYAVLGFGDRQFPTFCQFAQDVDAAMAARGWRRSLELALIDRQSPQEFARWGSQVGALMGHELVLDYAPAHPHTHALQLRERIAYGEEEHDPTVVLRFIAAPPPASAGWLKSRLASHRLPRFEAGDLAGVMAPGSSMPRFYSLASGSGDGVLEICVRKQPGGVCSSYLHNLLPGDRIEAFIQPNPQFRPALGKAPVILIGAGTGIGPLAGFIRNNTGQHPMYLYWGGRHPDSDFLYEPELRNYLADRRLTQLHTAFSRVTNGAHVQTRLMEDADNMRRLIADDGQVLVCGSRAMAASVRQAMDQILAPLKLDVAALREKGRYREDVF</sequence>
<dbReference type="SUPFAM" id="SSF52343">
    <property type="entry name" value="Ferredoxin reductase-like, C-terminal NADP-linked domain"/>
    <property type="match status" value="1"/>
</dbReference>
<dbReference type="Gene3D" id="3.40.50.80">
    <property type="entry name" value="Nucleotide-binding domain of ferredoxin-NADP reductase (FNR) module"/>
    <property type="match status" value="1"/>
</dbReference>
<reference evidence="9 10" key="1">
    <citation type="submission" date="2016-04" db="EMBL/GenBank/DDBJ databases">
        <title>Draft genome sequence of Janthinobacterium psychrotolerans sp. nov., isolated from freshwater sediments in Denmark.</title>
        <authorList>
            <person name="Gong X."/>
            <person name="Skrivergaard S."/>
            <person name="Korsgaard B.S."/>
            <person name="Schreiber L."/>
            <person name="Marshall I.P."/>
            <person name="Finster K."/>
            <person name="Schramm A."/>
        </authorList>
    </citation>
    <scope>NUCLEOTIDE SEQUENCE [LARGE SCALE GENOMIC DNA]</scope>
    <source>
        <strain evidence="9 10">S3-2</strain>
    </source>
</reference>
<feature type="transmembrane region" description="Helical" evidence="6">
    <location>
        <begin position="163"/>
        <end position="185"/>
    </location>
</feature>
<feature type="domain" description="FAD-binding FR-type" evidence="8">
    <location>
        <begin position="484"/>
        <end position="602"/>
    </location>
</feature>
<dbReference type="Gene3D" id="3.40.50.360">
    <property type="match status" value="1"/>
</dbReference>
<gene>
    <name evidence="9" type="ORF">ASR47_10276</name>
</gene>
<evidence type="ECO:0000256" key="5">
    <source>
        <dbReference type="ARBA" id="ARBA00023192"/>
    </source>
</evidence>
<dbReference type="InterPro" id="IPR001094">
    <property type="entry name" value="Flavdoxin-like"/>
</dbReference>
<dbReference type="InterPro" id="IPR005625">
    <property type="entry name" value="PepSY-ass_TM"/>
</dbReference>
<dbReference type="InterPro" id="IPR029039">
    <property type="entry name" value="Flavoprotein-like_sf"/>
</dbReference>
<keyword evidence="2" id="KW-0285">Flavoprotein</keyword>
<dbReference type="InterPro" id="IPR017938">
    <property type="entry name" value="Riboflavin_synthase-like_b-brl"/>
</dbReference>
<comment type="cofactor">
    <cofactor evidence="1">
        <name>FMN</name>
        <dbReference type="ChEBI" id="CHEBI:58210"/>
    </cofactor>
</comment>
<dbReference type="SUPFAM" id="SSF63380">
    <property type="entry name" value="Riboflavin synthase domain-like"/>
    <property type="match status" value="1"/>
</dbReference>
<keyword evidence="5" id="KW-0028">Amino-acid biosynthesis</keyword>
<evidence type="ECO:0000256" key="2">
    <source>
        <dbReference type="ARBA" id="ARBA00022630"/>
    </source>
</evidence>
<dbReference type="Gene3D" id="2.40.30.10">
    <property type="entry name" value="Translation factors"/>
    <property type="match status" value="1"/>
</dbReference>
<protein>
    <submittedName>
        <fullName evidence="9">Sulfite reductase (NADPH) flavoprotein alpha-component</fullName>
        <ecNumber evidence="9">1.8.1.2</ecNumber>
    </submittedName>
</protein>
<dbReference type="EMBL" id="LOCQ01000036">
    <property type="protein sequence ID" value="OBV41250.1"/>
    <property type="molecule type" value="Genomic_DNA"/>
</dbReference>
<keyword evidence="3" id="KW-0288">FMN</keyword>
<keyword evidence="4" id="KW-0249">Electron transport</keyword>
<dbReference type="PRINTS" id="PR00371">
    <property type="entry name" value="FPNCR"/>
</dbReference>
<keyword evidence="5" id="KW-0198">Cysteine biosynthesis</keyword>
<dbReference type="PATRIC" id="fig|1747903.4.peg.4929"/>
<evidence type="ECO:0000313" key="10">
    <source>
        <dbReference type="Proteomes" id="UP000092713"/>
    </source>
</evidence>
<dbReference type="InterPro" id="IPR001709">
    <property type="entry name" value="Flavoprot_Pyr_Nucl_cyt_Rdtase"/>
</dbReference>
<dbReference type="AlphaFoldDB" id="A0A1A7C902"/>
<dbReference type="Proteomes" id="UP000092713">
    <property type="component" value="Unassembled WGS sequence"/>
</dbReference>
<dbReference type="GO" id="GO:0004783">
    <property type="term" value="F:sulfite reductase (NADPH) activity"/>
    <property type="evidence" value="ECO:0007669"/>
    <property type="project" value="UniProtKB-EC"/>
</dbReference>
<dbReference type="GO" id="GO:0005829">
    <property type="term" value="C:cytosol"/>
    <property type="evidence" value="ECO:0007669"/>
    <property type="project" value="TreeGrafter"/>
</dbReference>
<dbReference type="PROSITE" id="PS51384">
    <property type="entry name" value="FAD_FR"/>
    <property type="match status" value="1"/>
</dbReference>
<dbReference type="PANTHER" id="PTHR19384">
    <property type="entry name" value="NITRIC OXIDE SYNTHASE-RELATED"/>
    <property type="match status" value="1"/>
</dbReference>
<dbReference type="PROSITE" id="PS50902">
    <property type="entry name" value="FLAVODOXIN_LIKE"/>
    <property type="match status" value="1"/>
</dbReference>
<dbReference type="CDD" id="cd06201">
    <property type="entry name" value="SiR_like2"/>
    <property type="match status" value="1"/>
</dbReference>
<keyword evidence="6" id="KW-1133">Transmembrane helix</keyword>
<dbReference type="InterPro" id="IPR008254">
    <property type="entry name" value="Flavodoxin/NO_synth"/>
</dbReference>
<dbReference type="Pfam" id="PF03929">
    <property type="entry name" value="PepSY_TM"/>
    <property type="match status" value="1"/>
</dbReference>
<dbReference type="SUPFAM" id="SSF52218">
    <property type="entry name" value="Flavoproteins"/>
    <property type="match status" value="1"/>
</dbReference>
<evidence type="ECO:0000256" key="3">
    <source>
        <dbReference type="ARBA" id="ARBA00022643"/>
    </source>
</evidence>
<comment type="caution">
    <text evidence="9">The sequence shown here is derived from an EMBL/GenBank/DDBJ whole genome shotgun (WGS) entry which is preliminary data.</text>
</comment>
<dbReference type="GO" id="GO:0010181">
    <property type="term" value="F:FMN binding"/>
    <property type="evidence" value="ECO:0007669"/>
    <property type="project" value="InterPro"/>
</dbReference>
<dbReference type="Pfam" id="PF00258">
    <property type="entry name" value="Flavodoxin_1"/>
    <property type="match status" value="1"/>
</dbReference>
<dbReference type="InterPro" id="IPR001433">
    <property type="entry name" value="OxRdtase_FAD/NAD-bd"/>
</dbReference>
<evidence type="ECO:0000256" key="6">
    <source>
        <dbReference type="SAM" id="Phobius"/>
    </source>
</evidence>
<dbReference type="RefSeq" id="WP_065306130.1">
    <property type="nucleotide sequence ID" value="NZ_LOCQ01000036.1"/>
</dbReference>
<evidence type="ECO:0000256" key="4">
    <source>
        <dbReference type="ARBA" id="ARBA00022982"/>
    </source>
</evidence>
<dbReference type="PRINTS" id="PR00369">
    <property type="entry name" value="FLAVODOXIN"/>
</dbReference>
<dbReference type="STRING" id="1747903.ASR47_10276"/>
<dbReference type="EC" id="1.8.1.2" evidence="9"/>
<feature type="transmembrane region" description="Helical" evidence="6">
    <location>
        <begin position="287"/>
        <end position="313"/>
    </location>
</feature>
<feature type="transmembrane region" description="Helical" evidence="6">
    <location>
        <begin position="121"/>
        <end position="142"/>
    </location>
</feature>
<keyword evidence="10" id="KW-1185">Reference proteome</keyword>
<dbReference type="Pfam" id="PF00175">
    <property type="entry name" value="NAD_binding_1"/>
    <property type="match status" value="1"/>
</dbReference>
<dbReference type="InterPro" id="IPR039261">
    <property type="entry name" value="FNR_nucleotide-bd"/>
</dbReference>